<keyword evidence="9" id="KW-1185">Reference proteome</keyword>
<evidence type="ECO:0000313" key="8">
    <source>
        <dbReference type="EMBL" id="WPH05046.1"/>
    </source>
</evidence>
<evidence type="ECO:0000256" key="5">
    <source>
        <dbReference type="ARBA" id="ARBA00023010"/>
    </source>
</evidence>
<keyword evidence="4" id="KW-0653">Protein transport</keyword>
<keyword evidence="7" id="KW-0539">Nucleus</keyword>
<organism evidence="8 9">
    <name type="scientific">Acrodontium crateriforme</name>
    <dbReference type="NCBI Taxonomy" id="150365"/>
    <lineage>
        <taxon>Eukaryota</taxon>
        <taxon>Fungi</taxon>
        <taxon>Dikarya</taxon>
        <taxon>Ascomycota</taxon>
        <taxon>Pezizomycotina</taxon>
        <taxon>Dothideomycetes</taxon>
        <taxon>Dothideomycetidae</taxon>
        <taxon>Mycosphaerellales</taxon>
        <taxon>Teratosphaeriaceae</taxon>
        <taxon>Acrodontium</taxon>
    </lineage>
</organism>
<keyword evidence="2" id="KW-0813">Transport</keyword>
<gene>
    <name evidence="8" type="ORF">R9X50_00794500</name>
</gene>
<dbReference type="PANTHER" id="PTHR13257:SF0">
    <property type="entry name" value="NUCLEAR PORE COMPLEX PROTEIN NUP88"/>
    <property type="match status" value="1"/>
</dbReference>
<comment type="subcellular location">
    <subcellularLocation>
        <location evidence="1">Nucleus</location>
        <location evidence="1">Nuclear pore complex</location>
    </subcellularLocation>
</comment>
<dbReference type="PANTHER" id="PTHR13257">
    <property type="entry name" value="NUCLEOPORIN NUP84-RELATED"/>
    <property type="match status" value="1"/>
</dbReference>
<proteinExistence type="predicted"/>
<sequence length="853" mass="93670">MPKVLERELKWLSRGSPGFELFHADASLASAKSPPNGPQRKLAQRGSDIFVAVGKELRWSEVGLLKDAQERNGSATVAHRVLKTPAARPIQQLSVSPSGDYIAILTDHTCHVCILPAPSHLQSGESTPISLRSFQVGPTAHVLEKERLVSALWHPLSPTGNCLVTVTKDSCVRLWELDKDNRSTFDKPGLAVDLKKLVNAESTQADFTASVYGANKGFSPDDVEMQAASACFGGQGRDDEHGWASMTLWIAMTEGGVYALSPFLPNKWRAPATLLPSLSTSVVSKARAIGQDHEATESERRVSDQQCKWLAEVDAQEPMIIAGEGEFETVEVYSRPARPGSIPKLQGPFYLSPEPEFGEISDIYVIAPKIDDDALFDDEFDDSNTDEGLSVSIICLATSTNKVHVCLDLNGVEAEWLPTKRSRAITFDDGIIDSELLLFETIDLAHPESKTQGWPTFTASPTDRYELYATLPSGVYALTFRPWIGQLEDELANLSESGIDFRLNVLLESSNTDVDQPILIPDDEGSDASTAIAIIDPSADFVLFTVARNIPFSAALDLPSVLSPFAPEDDFIPAGALPAPEPRAPYQPAEVFFQSSAVPGLIKQANDKRILGTDLKSQVRFSPATLQLMTDAHRILSSETNRLGVAVADLFRRCERMRVELQDQIRKVKAIADKVDNVIGSNNMDDNELDGPGKIQNRIERSHEKTRDLNCRVEALRKKMLLLGGEQLSTKEQAFAAEVKKIAQSISLPPEAPTRPSAIVHLENSPEHRENDKSTGQLAKRMHEVQSLHDQLIKQAAEAAQKAGDENLRESRRSSMVGGGFRRQKLVQVMEMLERESALVEAVQERLARLGQV</sequence>
<dbReference type="GO" id="GO:0006406">
    <property type="term" value="P:mRNA export from nucleus"/>
    <property type="evidence" value="ECO:0007669"/>
    <property type="project" value="TreeGrafter"/>
</dbReference>
<keyword evidence="6" id="KW-0906">Nuclear pore complex</keyword>
<keyword evidence="3" id="KW-0509">mRNA transport</keyword>
<keyword evidence="5" id="KW-0811">Translocation</keyword>
<evidence type="ECO:0000256" key="1">
    <source>
        <dbReference type="ARBA" id="ARBA00004567"/>
    </source>
</evidence>
<reference evidence="8 9" key="1">
    <citation type="submission" date="2023-11" db="EMBL/GenBank/DDBJ databases">
        <title>An acidophilic fungus is an integral part of prey digestion in a carnivorous sundew plant.</title>
        <authorList>
            <person name="Tsai I.J."/>
        </authorList>
    </citation>
    <scope>NUCLEOTIDE SEQUENCE [LARGE SCALE GENOMIC DNA]</scope>
    <source>
        <strain evidence="8">169a</strain>
    </source>
</reference>
<evidence type="ECO:0000256" key="7">
    <source>
        <dbReference type="ARBA" id="ARBA00023242"/>
    </source>
</evidence>
<dbReference type="InterPro" id="IPR015943">
    <property type="entry name" value="WD40/YVTN_repeat-like_dom_sf"/>
</dbReference>
<protein>
    <recommendedName>
        <fullName evidence="10">Nuclear pore complex protein An-Nup82</fullName>
    </recommendedName>
</protein>
<dbReference type="GO" id="GO:0000055">
    <property type="term" value="P:ribosomal large subunit export from nucleus"/>
    <property type="evidence" value="ECO:0007669"/>
    <property type="project" value="InterPro"/>
</dbReference>
<dbReference type="GO" id="GO:0005643">
    <property type="term" value="C:nuclear pore"/>
    <property type="evidence" value="ECO:0007669"/>
    <property type="project" value="UniProtKB-SubCell"/>
</dbReference>
<evidence type="ECO:0000313" key="9">
    <source>
        <dbReference type="Proteomes" id="UP001303373"/>
    </source>
</evidence>
<evidence type="ECO:0000256" key="3">
    <source>
        <dbReference type="ARBA" id="ARBA00022816"/>
    </source>
</evidence>
<dbReference type="Gene3D" id="2.130.10.10">
    <property type="entry name" value="YVTN repeat-like/Quinoprotein amine dehydrogenase"/>
    <property type="match status" value="1"/>
</dbReference>
<dbReference type="AlphaFoldDB" id="A0AAQ3R856"/>
<evidence type="ECO:0008006" key="10">
    <source>
        <dbReference type="Google" id="ProtNLM"/>
    </source>
</evidence>
<dbReference type="InterPro" id="IPR037700">
    <property type="entry name" value="NUP88/NUP82"/>
</dbReference>
<name>A0AAQ3R856_9PEZI</name>
<evidence type="ECO:0000256" key="4">
    <source>
        <dbReference type="ARBA" id="ARBA00022927"/>
    </source>
</evidence>
<dbReference type="Proteomes" id="UP001303373">
    <property type="component" value="Chromosome 14"/>
</dbReference>
<evidence type="ECO:0000256" key="6">
    <source>
        <dbReference type="ARBA" id="ARBA00023132"/>
    </source>
</evidence>
<accession>A0AAQ3R856</accession>
<dbReference type="GO" id="GO:0000056">
    <property type="term" value="P:ribosomal small subunit export from nucleus"/>
    <property type="evidence" value="ECO:0007669"/>
    <property type="project" value="InterPro"/>
</dbReference>
<dbReference type="GO" id="GO:0006606">
    <property type="term" value="P:protein import into nucleus"/>
    <property type="evidence" value="ECO:0007669"/>
    <property type="project" value="TreeGrafter"/>
</dbReference>
<dbReference type="SUPFAM" id="SSF82171">
    <property type="entry name" value="DPP6 N-terminal domain-like"/>
    <property type="match status" value="1"/>
</dbReference>
<dbReference type="EMBL" id="CP138593">
    <property type="protein sequence ID" value="WPH05046.1"/>
    <property type="molecule type" value="Genomic_DNA"/>
</dbReference>
<evidence type="ECO:0000256" key="2">
    <source>
        <dbReference type="ARBA" id="ARBA00022448"/>
    </source>
</evidence>
<dbReference type="GO" id="GO:0017056">
    <property type="term" value="F:structural constituent of nuclear pore"/>
    <property type="evidence" value="ECO:0007669"/>
    <property type="project" value="InterPro"/>
</dbReference>